<keyword evidence="4" id="KW-1185">Reference proteome</keyword>
<gene>
    <name evidence="3" type="ORF">DL762_007941</name>
</gene>
<evidence type="ECO:0008006" key="5">
    <source>
        <dbReference type="Google" id="ProtNLM"/>
    </source>
</evidence>
<evidence type="ECO:0000313" key="3">
    <source>
        <dbReference type="EMBL" id="RYO79881.1"/>
    </source>
</evidence>
<keyword evidence="2" id="KW-1133">Transmembrane helix</keyword>
<keyword evidence="2" id="KW-0472">Membrane</keyword>
<feature type="compositionally biased region" description="Pro residues" evidence="1">
    <location>
        <begin position="335"/>
        <end position="347"/>
    </location>
</feature>
<feature type="region of interest" description="Disordered" evidence="1">
    <location>
        <begin position="486"/>
        <end position="548"/>
    </location>
</feature>
<dbReference type="InterPro" id="IPR039751">
    <property type="entry name" value="HERPUD1/2"/>
</dbReference>
<protein>
    <recommendedName>
        <fullName evidence="5">Ubiquitin-like domain-containing protein</fullName>
    </recommendedName>
</protein>
<feature type="region of interest" description="Disordered" evidence="1">
    <location>
        <begin position="716"/>
        <end position="789"/>
    </location>
</feature>
<feature type="region of interest" description="Disordered" evidence="1">
    <location>
        <begin position="635"/>
        <end position="663"/>
    </location>
</feature>
<feature type="region of interest" description="Disordered" evidence="1">
    <location>
        <begin position="260"/>
        <end position="298"/>
    </location>
</feature>
<feature type="compositionally biased region" description="Low complexity" evidence="1">
    <location>
        <begin position="746"/>
        <end position="760"/>
    </location>
</feature>
<feature type="transmembrane region" description="Helical" evidence="2">
    <location>
        <begin position="593"/>
        <end position="618"/>
    </location>
</feature>
<dbReference type="SUPFAM" id="SSF54236">
    <property type="entry name" value="Ubiquitin-like"/>
    <property type="match status" value="1"/>
</dbReference>
<accession>A0ABY0H0W2</accession>
<dbReference type="Gene3D" id="3.10.20.90">
    <property type="entry name" value="Phosphatidylinositol 3-kinase Catalytic Subunit, Chain A, domain 1"/>
    <property type="match status" value="1"/>
</dbReference>
<evidence type="ECO:0000313" key="4">
    <source>
        <dbReference type="Proteomes" id="UP000294003"/>
    </source>
</evidence>
<feature type="compositionally biased region" description="Polar residues" evidence="1">
    <location>
        <begin position="260"/>
        <end position="291"/>
    </location>
</feature>
<feature type="compositionally biased region" description="Low complexity" evidence="1">
    <location>
        <begin position="520"/>
        <end position="543"/>
    </location>
</feature>
<feature type="transmembrane region" description="Helical" evidence="2">
    <location>
        <begin position="562"/>
        <end position="581"/>
    </location>
</feature>
<dbReference type="PANTHER" id="PTHR12943:SF27">
    <property type="entry name" value="HOMOCYSTEINE-INDUCED ENDOPLASMIC RETICULUM PROTEIN, ISOFORM A"/>
    <property type="match status" value="1"/>
</dbReference>
<evidence type="ECO:0000256" key="2">
    <source>
        <dbReference type="SAM" id="Phobius"/>
    </source>
</evidence>
<feature type="compositionally biased region" description="Basic residues" evidence="1">
    <location>
        <begin position="149"/>
        <end position="160"/>
    </location>
</feature>
<feature type="region of interest" description="Disordered" evidence="1">
    <location>
        <begin position="109"/>
        <end position="164"/>
    </location>
</feature>
<dbReference type="Proteomes" id="UP000294003">
    <property type="component" value="Unassembled WGS sequence"/>
</dbReference>
<name>A0ABY0H0W2_9PEZI</name>
<keyword evidence="2" id="KW-0812">Transmembrane</keyword>
<feature type="compositionally biased region" description="Basic and acidic residues" evidence="1">
    <location>
        <begin position="716"/>
        <end position="730"/>
    </location>
</feature>
<proteinExistence type="predicted"/>
<reference evidence="3 4" key="1">
    <citation type="submission" date="2018-06" db="EMBL/GenBank/DDBJ databases">
        <title>Complete Genomes of Monosporascus.</title>
        <authorList>
            <person name="Robinson A.J."/>
            <person name="Natvig D.O."/>
        </authorList>
    </citation>
    <scope>NUCLEOTIDE SEQUENCE [LARGE SCALE GENOMIC DNA]</scope>
    <source>
        <strain evidence="3 4">CBS 609.92</strain>
    </source>
</reference>
<dbReference type="EMBL" id="QJNS01000310">
    <property type="protein sequence ID" value="RYO79881.1"/>
    <property type="molecule type" value="Genomic_DNA"/>
</dbReference>
<feature type="compositionally biased region" description="Low complexity" evidence="1">
    <location>
        <begin position="639"/>
        <end position="660"/>
    </location>
</feature>
<comment type="caution">
    <text evidence="3">The sequence shown here is derived from an EMBL/GenBank/DDBJ whole genome shotgun (WGS) entry which is preliminary data.</text>
</comment>
<feature type="compositionally biased region" description="Polar residues" evidence="1">
    <location>
        <begin position="495"/>
        <end position="505"/>
    </location>
</feature>
<feature type="region of interest" description="Disordered" evidence="1">
    <location>
        <begin position="332"/>
        <end position="357"/>
    </location>
</feature>
<evidence type="ECO:0000256" key="1">
    <source>
        <dbReference type="SAM" id="MobiDB-lite"/>
    </source>
</evidence>
<feature type="compositionally biased region" description="Low complexity" evidence="1">
    <location>
        <begin position="124"/>
        <end position="148"/>
    </location>
</feature>
<dbReference type="InterPro" id="IPR029071">
    <property type="entry name" value="Ubiquitin-like_domsf"/>
</dbReference>
<feature type="compositionally biased region" description="Polar residues" evidence="1">
    <location>
        <begin position="383"/>
        <end position="397"/>
    </location>
</feature>
<dbReference type="PANTHER" id="PTHR12943">
    <property type="entry name" value="HOMOCYSTEINE-RESPONSIVE ENDOPLASMIC RETICULUM-RESIDENT UNIQUITIN-LIKE DOMAIN HERPUD PROTEIN FAMILY MEMBER"/>
    <property type="match status" value="1"/>
</dbReference>
<organism evidence="3 4">
    <name type="scientific">Monosporascus cannonballus</name>
    <dbReference type="NCBI Taxonomy" id="155416"/>
    <lineage>
        <taxon>Eukaryota</taxon>
        <taxon>Fungi</taxon>
        <taxon>Dikarya</taxon>
        <taxon>Ascomycota</taxon>
        <taxon>Pezizomycotina</taxon>
        <taxon>Sordariomycetes</taxon>
        <taxon>Xylariomycetidae</taxon>
        <taxon>Xylariales</taxon>
        <taxon>Xylariales incertae sedis</taxon>
        <taxon>Monosporascus</taxon>
    </lineage>
</organism>
<feature type="region of interest" description="Disordered" evidence="1">
    <location>
        <begin position="379"/>
        <end position="433"/>
    </location>
</feature>
<sequence>MASPSPNPLAAEAEGVPLKFTLQILSPSTGVPQPLVIQGLPASATIKQLKERLRNILLARPSDQAQRLIHRGRLLAREEETMLNVFGEEALRSTDHQTLHLVLRDLSDARPAFPPAPPQQSVNQTPGTTTQQPTGAQAQAQAQPQQQQQHHHHHHHHHHPLPQAGIFPAHTQVRIGAGQWPLAGNVPFGQQLQLPTVAIAAGVQPLNLPNPPPGITSHQFIAQYQRELLAARYPQLGQRRLDELLEQNLRELEHRAARTLQTLSSQGTGTQDEANATGRTASPLQPDTTRTVVRERVGPNGQQWRITVNESISNGLHRQGRMGSPLAMADMGGPWRPPSGIPQPRAPPNGGQLSGSEVQTALQTADALQATRSMSDAMRRNAGGTSLSNLAGTQSNRPMAPGATAPSLMGHLGQSAAGTPDLSREAGVGRNARATSGTPEVYILSSPSGPRALLLNGNLDVYFTPHARASNQFLGPRNPLGPGLWGVSGLPNIRPPTSTQINPNHRSPAGAGATGINSSQAQQQPQEQAQNGLPQPQGQPQPGHAVARPDNAQVEAVRIANLWPAVWGMIRLSLFLFVWWYTSPTATWSRLMMVVFIAVTFFLANTGLLTPLTGQIWVPIRQHLENLIPLADHHRDAQPARAADAQGGNGNAANAEAQRGLDPADTAARLVQQRRERNANWLANQVRRLERAGVLFLASIAPGVAERHIAHLEAEARAERQRRETEEAAAREAAAAAQAGSGDTPAGAGQAQESSGSSTAIDQQDGAEQTEGEGLRARAPNADGLPVAA</sequence>